<gene>
    <name evidence="2" type="ORF">SAMN04488050_110199</name>
</gene>
<evidence type="ECO:0000313" key="2">
    <source>
        <dbReference type="EMBL" id="SFT11054.1"/>
    </source>
</evidence>
<feature type="transmembrane region" description="Helical" evidence="1">
    <location>
        <begin position="57"/>
        <end position="80"/>
    </location>
</feature>
<evidence type="ECO:0000313" key="3">
    <source>
        <dbReference type="Proteomes" id="UP000199392"/>
    </source>
</evidence>
<feature type="transmembrane region" description="Helical" evidence="1">
    <location>
        <begin position="132"/>
        <end position="154"/>
    </location>
</feature>
<reference evidence="3" key="1">
    <citation type="submission" date="2016-10" db="EMBL/GenBank/DDBJ databases">
        <authorList>
            <person name="Varghese N."/>
            <person name="Submissions S."/>
        </authorList>
    </citation>
    <scope>NUCLEOTIDE SEQUENCE [LARGE SCALE GENOMIC DNA]</scope>
    <source>
        <strain evidence="3">DSM 26894</strain>
    </source>
</reference>
<feature type="transmembrane region" description="Helical" evidence="1">
    <location>
        <begin position="20"/>
        <end position="37"/>
    </location>
</feature>
<keyword evidence="1" id="KW-0812">Transmembrane</keyword>
<accession>A0A1I6VC04</accession>
<dbReference type="AlphaFoldDB" id="A0A1I6VC04"/>
<dbReference type="RefSeq" id="WP_092427624.1">
    <property type="nucleotide sequence ID" value="NZ_FNCL01000010.1"/>
</dbReference>
<dbReference type="InterPro" id="IPR018723">
    <property type="entry name" value="DUF2254_membrane"/>
</dbReference>
<keyword evidence="3" id="KW-1185">Reference proteome</keyword>
<dbReference type="Pfam" id="PF10011">
    <property type="entry name" value="DUF2254"/>
    <property type="match status" value="1"/>
</dbReference>
<dbReference type="OrthoDB" id="2955631at2"/>
<name>A0A1I6VC04_9RHOB</name>
<dbReference type="EMBL" id="FOZW01000010">
    <property type="protein sequence ID" value="SFT11054.1"/>
    <property type="molecule type" value="Genomic_DNA"/>
</dbReference>
<protein>
    <submittedName>
        <fullName evidence="2">Uncharacterized membrane protein</fullName>
    </submittedName>
</protein>
<dbReference type="STRING" id="311180.SAMN04488050_110199"/>
<keyword evidence="1" id="KW-1133">Transmembrane helix</keyword>
<sequence length="409" mass="44241">MTPRWLLLLYRISKRLGVRVLMGAIMALLAVALAPLFQPLIPDWMKDRFGADAVTPILSILATTMLTVTTFSLSVMVQAFQSAASQATPRAYRLHLEDSTAQTALAAFTGTFLFSLTALVLFNAGLYSEESAVVIFFLTIASIVAVIAAMLRWIGHLSVMGSMDHTLERVVESALPPLERAMAKPSLGAARPEHALPSDAIEVPATTAGYVQYINLEALEEKLAASEAVFRVIAHPGAHLVPGMPLGLVAGGHVPPEDIAECFTLGAARTMEQDARYGVMVMNEVAIRALSPAVNDPGTAIDVVQRLERMLMGLGCPEEAPPDFPHVQMAPLNPAHLLEDGFYPLIRDGAARPEVISCVLSAMKVLRRAEWPALAEAAEVTRDYTFAHAEAALEVEADRRWLEAKREEG</sequence>
<organism evidence="2 3">
    <name type="scientific">Alloyangia pacifica</name>
    <dbReference type="NCBI Taxonomy" id="311180"/>
    <lineage>
        <taxon>Bacteria</taxon>
        <taxon>Pseudomonadati</taxon>
        <taxon>Pseudomonadota</taxon>
        <taxon>Alphaproteobacteria</taxon>
        <taxon>Rhodobacterales</taxon>
        <taxon>Roseobacteraceae</taxon>
        <taxon>Alloyangia</taxon>
    </lineage>
</organism>
<dbReference type="Proteomes" id="UP000199392">
    <property type="component" value="Unassembled WGS sequence"/>
</dbReference>
<feature type="transmembrane region" description="Helical" evidence="1">
    <location>
        <begin position="101"/>
        <end position="126"/>
    </location>
</feature>
<evidence type="ECO:0000256" key="1">
    <source>
        <dbReference type="SAM" id="Phobius"/>
    </source>
</evidence>
<keyword evidence="1" id="KW-0472">Membrane</keyword>
<proteinExistence type="predicted"/>